<accession>A0ABP7P7H0</accession>
<dbReference type="Gene3D" id="3.50.50.60">
    <property type="entry name" value="FAD/NAD(P)-binding domain"/>
    <property type="match status" value="1"/>
</dbReference>
<dbReference type="PANTHER" id="PTHR42685:SF22">
    <property type="entry name" value="CONDITIONED MEDIUM FACTOR RECEPTOR 1"/>
    <property type="match status" value="1"/>
</dbReference>
<organism evidence="2 3">
    <name type="scientific">Pedobacter ginsengiterrae</name>
    <dbReference type="NCBI Taxonomy" id="871696"/>
    <lineage>
        <taxon>Bacteria</taxon>
        <taxon>Pseudomonadati</taxon>
        <taxon>Bacteroidota</taxon>
        <taxon>Sphingobacteriia</taxon>
        <taxon>Sphingobacteriales</taxon>
        <taxon>Sphingobacteriaceae</taxon>
        <taxon>Pedobacter</taxon>
    </lineage>
</organism>
<dbReference type="PANTHER" id="PTHR42685">
    <property type="entry name" value="GERANYLGERANYL DIPHOSPHATE REDUCTASE"/>
    <property type="match status" value="1"/>
</dbReference>
<dbReference type="InterPro" id="IPR006076">
    <property type="entry name" value="FAD-dep_OxRdtase"/>
</dbReference>
<dbReference type="InterPro" id="IPR050407">
    <property type="entry name" value="Geranylgeranyl_reductase"/>
</dbReference>
<reference evidence="3" key="1">
    <citation type="journal article" date="2019" name="Int. J. Syst. Evol. Microbiol.">
        <title>The Global Catalogue of Microorganisms (GCM) 10K type strain sequencing project: providing services to taxonomists for standard genome sequencing and annotation.</title>
        <authorList>
            <consortium name="The Broad Institute Genomics Platform"/>
            <consortium name="The Broad Institute Genome Sequencing Center for Infectious Disease"/>
            <person name="Wu L."/>
            <person name="Ma J."/>
        </authorList>
    </citation>
    <scope>NUCLEOTIDE SEQUENCE [LARGE SCALE GENOMIC DNA]</scope>
    <source>
        <strain evidence="3">JCM 17338</strain>
    </source>
</reference>
<sequence>MQIETEILVIGGGLAGLTAALHLQQSGFHVTLIEKKPYPHHKVCGEYVSNEVLPYLSWLGISFESLKPALITSLQFSSVSGSFLNASLPLGGFGLSRYVMDDFLYQELLKRGVSVLFDTVNQVLYKNDLFYVETNANKQFVASHVLGAFGKRSSLDKTLGRDFMQSKSPYLAVKAHYEGEFPSNLVALHNFSGGYCGISKVEDNKLNICYLANFNRFKHFKNIESYQQEVLYKNKFLKTILEDSRMIFETPLTISQICFESKEPVFDHILMIGDTAALIHPLCGNGMAMAIHSAKIASELLIRFSQSKGLSRKVMEKEYTKQWKGLFQRRLFAGKILSAVFSNPTIQKLALGTLTKMPGLLSRTIKMTHGKPLSISQ</sequence>
<evidence type="ECO:0000313" key="2">
    <source>
        <dbReference type="EMBL" id="GAA3960898.1"/>
    </source>
</evidence>
<gene>
    <name evidence="2" type="ORF">GCM10022246_12720</name>
</gene>
<dbReference type="EMBL" id="BAABAK010000004">
    <property type="protein sequence ID" value="GAA3960898.1"/>
    <property type="molecule type" value="Genomic_DNA"/>
</dbReference>
<dbReference type="InterPro" id="IPR036188">
    <property type="entry name" value="FAD/NAD-bd_sf"/>
</dbReference>
<dbReference type="SUPFAM" id="SSF51905">
    <property type="entry name" value="FAD/NAD(P)-binding domain"/>
    <property type="match status" value="1"/>
</dbReference>
<name>A0ABP7P7H0_9SPHI</name>
<keyword evidence="3" id="KW-1185">Reference proteome</keyword>
<evidence type="ECO:0000313" key="3">
    <source>
        <dbReference type="Proteomes" id="UP001501081"/>
    </source>
</evidence>
<proteinExistence type="predicted"/>
<dbReference type="RefSeq" id="WP_344765902.1">
    <property type="nucleotide sequence ID" value="NZ_BAABAK010000004.1"/>
</dbReference>
<dbReference type="Proteomes" id="UP001501081">
    <property type="component" value="Unassembled WGS sequence"/>
</dbReference>
<feature type="domain" description="FAD dependent oxidoreductase" evidence="1">
    <location>
        <begin position="7"/>
        <end position="40"/>
    </location>
</feature>
<dbReference type="Pfam" id="PF01266">
    <property type="entry name" value="DAO"/>
    <property type="match status" value="1"/>
</dbReference>
<dbReference type="PRINTS" id="PR00420">
    <property type="entry name" value="RNGMNOXGNASE"/>
</dbReference>
<comment type="caution">
    <text evidence="2">The sequence shown here is derived from an EMBL/GenBank/DDBJ whole genome shotgun (WGS) entry which is preliminary data.</text>
</comment>
<evidence type="ECO:0000259" key="1">
    <source>
        <dbReference type="Pfam" id="PF01266"/>
    </source>
</evidence>
<protein>
    <recommendedName>
        <fullName evidence="1">FAD dependent oxidoreductase domain-containing protein</fullName>
    </recommendedName>
</protein>